<feature type="compositionally biased region" description="Acidic residues" evidence="1">
    <location>
        <begin position="107"/>
        <end position="130"/>
    </location>
</feature>
<feature type="compositionally biased region" description="Basic and acidic residues" evidence="1">
    <location>
        <begin position="48"/>
        <end position="61"/>
    </location>
</feature>
<dbReference type="AlphaFoldDB" id="A0A2G8XTP7"/>
<protein>
    <submittedName>
        <fullName evidence="2">Uncharacterized protein</fullName>
    </submittedName>
</protein>
<evidence type="ECO:0000313" key="2">
    <source>
        <dbReference type="EMBL" id="PIL98396.1"/>
    </source>
</evidence>
<organism evidence="2 3">
    <name type="scientific">Toxoplasma gondii COUG</name>
    <dbReference type="NCBI Taxonomy" id="1074873"/>
    <lineage>
        <taxon>Eukaryota</taxon>
        <taxon>Sar</taxon>
        <taxon>Alveolata</taxon>
        <taxon>Apicomplexa</taxon>
        <taxon>Conoidasida</taxon>
        <taxon>Coccidia</taxon>
        <taxon>Eucoccidiorida</taxon>
        <taxon>Eimeriorina</taxon>
        <taxon>Sarcocystidae</taxon>
        <taxon>Toxoplasma</taxon>
    </lineage>
</organism>
<accession>A0A2G8XTP7</accession>
<name>A0A2G8XTP7_TOXGO</name>
<proteinExistence type="predicted"/>
<evidence type="ECO:0000313" key="3">
    <source>
        <dbReference type="Proteomes" id="UP000236343"/>
    </source>
</evidence>
<reference evidence="2 3" key="1">
    <citation type="journal article" date="2016" name="Nat. Commun.">
        <title>Local admixture of amplified and diversified secreted pathogenesis determinants shapes mosaic Toxoplasma gondii genomes.</title>
        <authorList>
            <person name="Lorenzi H."/>
            <person name="Khan A."/>
            <person name="Behnke M.S."/>
            <person name="Namasivayam S."/>
            <person name="Swapna L.S."/>
            <person name="Hadjithomas M."/>
            <person name="Karamycheva S."/>
            <person name="Pinney D."/>
            <person name="Brunk B.P."/>
            <person name="Ajioka J.W."/>
            <person name="Ajzenberg D."/>
            <person name="Boothroyd J.C."/>
            <person name="Boyle J.P."/>
            <person name="Darde M.L."/>
            <person name="Diaz-Miranda M.A."/>
            <person name="Dubey J.P."/>
            <person name="Fritz H.M."/>
            <person name="Gennari S.M."/>
            <person name="Gregory B.D."/>
            <person name="Kim K."/>
            <person name="Saeij J.P."/>
            <person name="Su C."/>
            <person name="White M.W."/>
            <person name="Zhu X.Q."/>
            <person name="Howe D.K."/>
            <person name="Rosenthal B.M."/>
            <person name="Grigg M.E."/>
            <person name="Parkinson J."/>
            <person name="Liu L."/>
            <person name="Kissinger J.C."/>
            <person name="Roos D.S."/>
            <person name="Sibley L.D."/>
        </authorList>
    </citation>
    <scope>NUCLEOTIDE SEQUENCE [LARGE SCALE GENOMIC DNA]</scope>
    <source>
        <strain evidence="2 3">COUG</strain>
    </source>
</reference>
<dbReference type="EMBL" id="AGQR02002778">
    <property type="protein sequence ID" value="PIL98396.1"/>
    <property type="molecule type" value="Genomic_DNA"/>
</dbReference>
<feature type="compositionally biased region" description="Acidic residues" evidence="1">
    <location>
        <begin position="63"/>
        <end position="73"/>
    </location>
</feature>
<dbReference type="VEuPathDB" id="ToxoDB:TGCOUG_312190B"/>
<sequence length="179" mass="20120">MRESHRYTVQEQIAAENAVFASPFLTFPFASVDAQQTALNFQEALQQRQDRVEERARRLAEGDACESSEEDIDCPPLRRRTAPRKCKQEPLRSQGSMRPGERMHEDSEFESCESSEEEGDEDHEASNSDDDAGRGQTASRVRSKDLAKSQAEGEEQRLVARPVKLERLPGSLPGASRAR</sequence>
<gene>
    <name evidence="2" type="ORF">TGCOUG_312190B</name>
</gene>
<evidence type="ECO:0000256" key="1">
    <source>
        <dbReference type="SAM" id="MobiDB-lite"/>
    </source>
</evidence>
<feature type="compositionally biased region" description="Basic and acidic residues" evidence="1">
    <location>
        <begin position="154"/>
        <end position="167"/>
    </location>
</feature>
<dbReference type="Proteomes" id="UP000236343">
    <property type="component" value="Unassembled WGS sequence"/>
</dbReference>
<comment type="caution">
    <text evidence="2">The sequence shown here is derived from an EMBL/GenBank/DDBJ whole genome shotgun (WGS) entry which is preliminary data.</text>
</comment>
<feature type="region of interest" description="Disordered" evidence="1">
    <location>
        <begin position="47"/>
        <end position="179"/>
    </location>
</feature>